<dbReference type="GO" id="GO:0015031">
    <property type="term" value="P:protein transport"/>
    <property type="evidence" value="ECO:0007669"/>
    <property type="project" value="InterPro"/>
</dbReference>
<dbReference type="InterPro" id="IPR037041">
    <property type="entry name" value="Trigger_fac_C_sf"/>
</dbReference>
<evidence type="ECO:0000256" key="2">
    <source>
        <dbReference type="ARBA" id="ARBA00023235"/>
    </source>
</evidence>
<feature type="domain" description="Trigger factor C-terminal" evidence="3">
    <location>
        <begin position="3"/>
        <end position="144"/>
    </location>
</feature>
<dbReference type="GO" id="GO:0006457">
    <property type="term" value="P:protein folding"/>
    <property type="evidence" value="ECO:0007669"/>
    <property type="project" value="InterPro"/>
</dbReference>
<dbReference type="InterPro" id="IPR027304">
    <property type="entry name" value="Trigger_fact/SurA_dom_sf"/>
</dbReference>
<feature type="non-terminal residue" evidence="4">
    <location>
        <position position="1"/>
    </location>
</feature>
<dbReference type="EMBL" id="QMQA01000053">
    <property type="protein sequence ID" value="RLE14247.1"/>
    <property type="molecule type" value="Genomic_DNA"/>
</dbReference>
<keyword evidence="2" id="KW-0413">Isomerase</keyword>
<keyword evidence="1" id="KW-0697">Rotamase</keyword>
<dbReference type="Proteomes" id="UP000280417">
    <property type="component" value="Unassembled WGS sequence"/>
</dbReference>
<comment type="caution">
    <text evidence="4">The sequence shown here is derived from an EMBL/GenBank/DDBJ whole genome shotgun (WGS) entry which is preliminary data.</text>
</comment>
<organism evidence="4 5">
    <name type="scientific">Aerophobetes bacterium</name>
    <dbReference type="NCBI Taxonomy" id="2030807"/>
    <lineage>
        <taxon>Bacteria</taxon>
        <taxon>Candidatus Aerophobota</taxon>
    </lineage>
</organism>
<evidence type="ECO:0000313" key="5">
    <source>
        <dbReference type="Proteomes" id="UP000280417"/>
    </source>
</evidence>
<name>A0A662DIA2_UNCAE</name>
<sequence length="154" mass="18063">REKERVKAEIVEKVVKNSRIDLPPLLIEEGVKEKIEKLKEDLRKNGLSISSYLKEQNINEEHLNKLFKNQVESELKTLFVLDKIAQEEKIEVTEEEIDKRLQLLVQGENKETKARLLKEELIKKGNLSSLVERIKNEKVIDFLYEQAEIPDKIT</sequence>
<dbReference type="GO" id="GO:0003755">
    <property type="term" value="F:peptidyl-prolyl cis-trans isomerase activity"/>
    <property type="evidence" value="ECO:0007669"/>
    <property type="project" value="UniProtKB-KW"/>
</dbReference>
<dbReference type="Gene3D" id="1.10.3120.10">
    <property type="entry name" value="Trigger factor, C-terminal domain"/>
    <property type="match status" value="1"/>
</dbReference>
<dbReference type="Pfam" id="PF05698">
    <property type="entry name" value="Trigger_C"/>
    <property type="match status" value="1"/>
</dbReference>
<proteinExistence type="predicted"/>
<accession>A0A662DIA2</accession>
<gene>
    <name evidence="4" type="ORF">DRJ04_02750</name>
</gene>
<reference evidence="4 5" key="1">
    <citation type="submission" date="2018-06" db="EMBL/GenBank/DDBJ databases">
        <title>Extensive metabolic versatility and redundancy in microbially diverse, dynamic hydrothermal sediments.</title>
        <authorList>
            <person name="Dombrowski N."/>
            <person name="Teske A."/>
            <person name="Baker B.J."/>
        </authorList>
    </citation>
    <scope>NUCLEOTIDE SEQUENCE [LARGE SCALE GENOMIC DNA]</scope>
    <source>
        <strain evidence="4">B3_G15</strain>
    </source>
</reference>
<evidence type="ECO:0000313" key="4">
    <source>
        <dbReference type="EMBL" id="RLE14247.1"/>
    </source>
</evidence>
<evidence type="ECO:0000256" key="1">
    <source>
        <dbReference type="ARBA" id="ARBA00023110"/>
    </source>
</evidence>
<dbReference type="InterPro" id="IPR008880">
    <property type="entry name" value="Trigger_fac_C"/>
</dbReference>
<evidence type="ECO:0000259" key="3">
    <source>
        <dbReference type="Pfam" id="PF05698"/>
    </source>
</evidence>
<dbReference type="AlphaFoldDB" id="A0A662DIA2"/>
<dbReference type="SUPFAM" id="SSF109998">
    <property type="entry name" value="Triger factor/SurA peptide-binding domain-like"/>
    <property type="match status" value="1"/>
</dbReference>
<protein>
    <recommendedName>
        <fullName evidence="3">Trigger factor C-terminal domain-containing protein</fullName>
    </recommendedName>
</protein>